<keyword evidence="1" id="KW-1133">Transmembrane helix</keyword>
<proteinExistence type="predicted"/>
<sequence length="44" mass="4987">MGFDLLSVGERELEEFSLVFSTIIAKIQSFSIMALIFTQETEKS</sequence>
<protein>
    <submittedName>
        <fullName evidence="2">Uncharacterized protein</fullName>
    </submittedName>
</protein>
<keyword evidence="3" id="KW-1185">Reference proteome</keyword>
<name>A0A9X9LWQ0_GULGU</name>
<evidence type="ECO:0000313" key="2">
    <source>
        <dbReference type="EMBL" id="VCW98247.1"/>
    </source>
</evidence>
<dbReference type="EMBL" id="CYRY02024921">
    <property type="protein sequence ID" value="VCW98247.1"/>
    <property type="molecule type" value="Genomic_DNA"/>
</dbReference>
<dbReference type="Proteomes" id="UP000269945">
    <property type="component" value="Unassembled WGS sequence"/>
</dbReference>
<accession>A0A9X9LWQ0</accession>
<comment type="caution">
    <text evidence="2">The sequence shown here is derived from an EMBL/GenBank/DDBJ whole genome shotgun (WGS) entry which is preliminary data.</text>
</comment>
<reference evidence="2 3" key="1">
    <citation type="submission" date="2018-10" db="EMBL/GenBank/DDBJ databases">
        <authorList>
            <person name="Ekblom R."/>
            <person name="Jareborg N."/>
        </authorList>
    </citation>
    <scope>NUCLEOTIDE SEQUENCE [LARGE SCALE GENOMIC DNA]</scope>
    <source>
        <tissue evidence="2">Muscle</tissue>
    </source>
</reference>
<dbReference type="AlphaFoldDB" id="A0A9X9LWQ0"/>
<organism evidence="2 3">
    <name type="scientific">Gulo gulo</name>
    <name type="common">Wolverine</name>
    <name type="synonym">Gluton</name>
    <dbReference type="NCBI Taxonomy" id="48420"/>
    <lineage>
        <taxon>Eukaryota</taxon>
        <taxon>Metazoa</taxon>
        <taxon>Chordata</taxon>
        <taxon>Craniata</taxon>
        <taxon>Vertebrata</taxon>
        <taxon>Euteleostomi</taxon>
        <taxon>Mammalia</taxon>
        <taxon>Eutheria</taxon>
        <taxon>Laurasiatheria</taxon>
        <taxon>Carnivora</taxon>
        <taxon>Caniformia</taxon>
        <taxon>Musteloidea</taxon>
        <taxon>Mustelidae</taxon>
        <taxon>Guloninae</taxon>
        <taxon>Gulo</taxon>
    </lineage>
</organism>
<evidence type="ECO:0000256" key="1">
    <source>
        <dbReference type="SAM" id="Phobius"/>
    </source>
</evidence>
<keyword evidence="1" id="KW-0472">Membrane</keyword>
<evidence type="ECO:0000313" key="3">
    <source>
        <dbReference type="Proteomes" id="UP000269945"/>
    </source>
</evidence>
<keyword evidence="1" id="KW-0812">Transmembrane</keyword>
<gene>
    <name evidence="2" type="ORF">BN2614_LOCUS2</name>
</gene>
<feature type="transmembrane region" description="Helical" evidence="1">
    <location>
        <begin position="16"/>
        <end position="37"/>
    </location>
</feature>